<keyword evidence="2" id="KW-1185">Reference proteome</keyword>
<sequence length="313" mass="33608">MDLTTTFLGYRLAHPLVALIESDLDVGNLLACEEDGAAAILVPFMHDANTPLEDVARAQVFDLGVDAHPEAADYFPFASLTEELFVNSLDAIHAASTRAGIPIFVSLRGAEEGIMLQTAMDLEEAGASAIELDLQHPLTQPEESGPTMERRMLELVQRIVGRVRIPVAVRMHAHFTSPSYLALQLAQAGASGVVLGERYSGVDIDLASLVPVSICQTAEARDPGFNLAWLASLHARSGTSLAVVERNFNSAMLIKYLLAGANAVAVPWASEQRRGGYLKKTLGELENWMGGQNVQTLARIRGALSHVLANEAS</sequence>
<accession>A0A1D8K758</accession>
<name>A0A1D8K758_9GAMM</name>
<gene>
    <name evidence="1" type="ORF">BJI67_06720</name>
</gene>
<protein>
    <recommendedName>
        <fullName evidence="3">HpcH/HpaI aldolase/citrate lyase domain-containing protein</fullName>
    </recommendedName>
</protein>
<evidence type="ECO:0000313" key="2">
    <source>
        <dbReference type="Proteomes" id="UP000095342"/>
    </source>
</evidence>
<dbReference type="KEGG" id="aaeo:BJI67_06720"/>
<reference evidence="1 2" key="1">
    <citation type="submission" date="2016-09" db="EMBL/GenBank/DDBJ databases">
        <title>Acidihalobacter prosperus V6 (DSM14174).</title>
        <authorList>
            <person name="Khaleque H.N."/>
            <person name="Ramsay J.P."/>
            <person name="Murphy R.J.T."/>
            <person name="Kaksonen A.H."/>
            <person name="Boxall N.J."/>
            <person name="Watkin E.L.J."/>
        </authorList>
    </citation>
    <scope>NUCLEOTIDE SEQUENCE [LARGE SCALE GENOMIC DNA]</scope>
    <source>
        <strain evidence="1 2">V6</strain>
    </source>
</reference>
<dbReference type="RefSeq" id="WP_070072376.1">
    <property type="nucleotide sequence ID" value="NZ_CP017448.1"/>
</dbReference>
<evidence type="ECO:0008006" key="3">
    <source>
        <dbReference type="Google" id="ProtNLM"/>
    </source>
</evidence>
<proteinExistence type="predicted"/>
<evidence type="ECO:0000313" key="1">
    <source>
        <dbReference type="EMBL" id="AOV16792.1"/>
    </source>
</evidence>
<dbReference type="SUPFAM" id="SSF51395">
    <property type="entry name" value="FMN-linked oxidoreductases"/>
    <property type="match status" value="1"/>
</dbReference>
<organism evidence="1 2">
    <name type="scientific">Acidihalobacter aeolianus</name>
    <dbReference type="NCBI Taxonomy" id="2792603"/>
    <lineage>
        <taxon>Bacteria</taxon>
        <taxon>Pseudomonadati</taxon>
        <taxon>Pseudomonadota</taxon>
        <taxon>Gammaproteobacteria</taxon>
        <taxon>Chromatiales</taxon>
        <taxon>Ectothiorhodospiraceae</taxon>
        <taxon>Acidihalobacter</taxon>
    </lineage>
</organism>
<dbReference type="EMBL" id="CP017448">
    <property type="protein sequence ID" value="AOV16792.1"/>
    <property type="molecule type" value="Genomic_DNA"/>
</dbReference>
<dbReference type="Proteomes" id="UP000095342">
    <property type="component" value="Chromosome"/>
</dbReference>
<dbReference type="InterPro" id="IPR013785">
    <property type="entry name" value="Aldolase_TIM"/>
</dbReference>
<dbReference type="Gene3D" id="3.20.20.70">
    <property type="entry name" value="Aldolase class I"/>
    <property type="match status" value="1"/>
</dbReference>
<dbReference type="AlphaFoldDB" id="A0A1D8K758"/>